<dbReference type="InterPro" id="IPR036249">
    <property type="entry name" value="Thioredoxin-like_sf"/>
</dbReference>
<feature type="domain" description="Alkyl hydroperoxide reductase subunit C/ Thiol specific antioxidant" evidence="1">
    <location>
        <begin position="3"/>
        <end position="80"/>
    </location>
</feature>
<dbReference type="InterPro" id="IPR000866">
    <property type="entry name" value="AhpC/TSA"/>
</dbReference>
<sequence>MQEFKTLKTVHNEYTTTYPFKIIGISIDQNPAAWQTALKQHQLPWTQLLDQQKEKSIASGLFAITSIPATFLLDQEGKIIAKNLRGAELEEFLATLFKEKEAE</sequence>
<dbReference type="SUPFAM" id="SSF52833">
    <property type="entry name" value="Thioredoxin-like"/>
    <property type="match status" value="1"/>
</dbReference>
<dbReference type="RefSeq" id="WP_149524746.1">
    <property type="nucleotide sequence ID" value="NZ_CP030848.1"/>
</dbReference>
<dbReference type="EMBL" id="JACAGK010000054">
    <property type="protein sequence ID" value="MDM1049705.1"/>
    <property type="molecule type" value="Genomic_DNA"/>
</dbReference>
<organism evidence="2 3">
    <name type="scientific">Sphingobacterium hotanense</name>
    <dbReference type="NCBI Taxonomy" id="649196"/>
    <lineage>
        <taxon>Bacteria</taxon>
        <taxon>Pseudomonadati</taxon>
        <taxon>Bacteroidota</taxon>
        <taxon>Sphingobacteriia</taxon>
        <taxon>Sphingobacteriales</taxon>
        <taxon>Sphingobacteriaceae</taxon>
        <taxon>Sphingobacterium</taxon>
    </lineage>
</organism>
<proteinExistence type="predicted"/>
<evidence type="ECO:0000313" key="3">
    <source>
        <dbReference type="Proteomes" id="UP001170954"/>
    </source>
</evidence>
<keyword evidence="3" id="KW-1185">Reference proteome</keyword>
<reference evidence="2" key="1">
    <citation type="submission" date="2020-06" db="EMBL/GenBank/DDBJ databases">
        <authorList>
            <person name="Dong N."/>
        </authorList>
    </citation>
    <scope>NUCLEOTIDE SEQUENCE</scope>
    <source>
        <strain evidence="2">R1692</strain>
    </source>
</reference>
<comment type="caution">
    <text evidence="2">The sequence shown here is derived from an EMBL/GenBank/DDBJ whole genome shotgun (WGS) entry which is preliminary data.</text>
</comment>
<gene>
    <name evidence="2" type="ORF">HX018_15815</name>
</gene>
<accession>A0ABT7NR42</accession>
<dbReference type="CDD" id="cd02966">
    <property type="entry name" value="TlpA_like_family"/>
    <property type="match status" value="1"/>
</dbReference>
<dbReference type="Pfam" id="PF00578">
    <property type="entry name" value="AhpC-TSA"/>
    <property type="match status" value="1"/>
</dbReference>
<evidence type="ECO:0000259" key="1">
    <source>
        <dbReference type="Pfam" id="PF00578"/>
    </source>
</evidence>
<name>A0ABT7NR42_9SPHI</name>
<evidence type="ECO:0000313" key="2">
    <source>
        <dbReference type="EMBL" id="MDM1049705.1"/>
    </source>
</evidence>
<reference evidence="2" key="2">
    <citation type="journal article" date="2022" name="Sci. Total Environ.">
        <title>Prevalence, transmission, and molecular epidemiology of tet(X)-positive bacteria among humans, animals, and environmental niches in China: An epidemiological, and genomic-based study.</title>
        <authorList>
            <person name="Dong N."/>
            <person name="Zeng Y."/>
            <person name="Cai C."/>
            <person name="Sun C."/>
            <person name="Lu J."/>
            <person name="Liu C."/>
            <person name="Zhou H."/>
            <person name="Sun Q."/>
            <person name="Shu L."/>
            <person name="Wang H."/>
            <person name="Wang Y."/>
            <person name="Wang S."/>
            <person name="Wu C."/>
            <person name="Chan E.W."/>
            <person name="Chen G."/>
            <person name="Shen Z."/>
            <person name="Chen S."/>
            <person name="Zhang R."/>
        </authorList>
    </citation>
    <scope>NUCLEOTIDE SEQUENCE</scope>
    <source>
        <strain evidence="2">R1692</strain>
    </source>
</reference>
<dbReference type="Proteomes" id="UP001170954">
    <property type="component" value="Unassembled WGS sequence"/>
</dbReference>
<dbReference type="Gene3D" id="3.40.30.10">
    <property type="entry name" value="Glutaredoxin"/>
    <property type="match status" value="1"/>
</dbReference>
<protein>
    <submittedName>
        <fullName evidence="2">TlpA family protein disulfide reductase</fullName>
    </submittedName>
</protein>